<evidence type="ECO:0000313" key="7">
    <source>
        <dbReference type="Proteomes" id="UP000070133"/>
    </source>
</evidence>
<dbReference type="Pfam" id="PF04564">
    <property type="entry name" value="U-box"/>
    <property type="match status" value="1"/>
</dbReference>
<evidence type="ECO:0000259" key="4">
    <source>
        <dbReference type="PROSITE" id="PS50234"/>
    </source>
</evidence>
<dbReference type="InterPro" id="IPR052085">
    <property type="entry name" value="WD-SAM-U-box"/>
</dbReference>
<dbReference type="PROSITE" id="PS51698">
    <property type="entry name" value="U_BOX"/>
    <property type="match status" value="1"/>
</dbReference>
<dbReference type="SUPFAM" id="SSF53300">
    <property type="entry name" value="vWA-like"/>
    <property type="match status" value="1"/>
</dbReference>
<dbReference type="PANTHER" id="PTHR46573:SF1">
    <property type="entry name" value="WD REPEAT, SAM AND U-BOX DOMAIN-CONTAINING PROTEIN 1"/>
    <property type="match status" value="1"/>
</dbReference>
<dbReference type="InterPro" id="IPR013083">
    <property type="entry name" value="Znf_RING/FYVE/PHD"/>
</dbReference>
<dbReference type="SMART" id="SM00504">
    <property type="entry name" value="Ubox"/>
    <property type="match status" value="1"/>
</dbReference>
<dbReference type="InterPro" id="IPR002035">
    <property type="entry name" value="VWF_A"/>
</dbReference>
<dbReference type="STRING" id="321146.A0A139HUX4"/>
<dbReference type="PROSITE" id="PS50234">
    <property type="entry name" value="VWFA"/>
    <property type="match status" value="1"/>
</dbReference>
<feature type="domain" description="VWFA" evidence="4">
    <location>
        <begin position="1147"/>
        <end position="1332"/>
    </location>
</feature>
<dbReference type="Gene3D" id="3.10.110.10">
    <property type="entry name" value="Ubiquitin Conjugating Enzyme"/>
    <property type="match status" value="1"/>
</dbReference>
<dbReference type="PROSITE" id="PS50127">
    <property type="entry name" value="UBC_2"/>
    <property type="match status" value="1"/>
</dbReference>
<dbReference type="PANTHER" id="PTHR46573">
    <property type="entry name" value="WD REPEAT, SAM AND U-BOX DOMAIN-CONTAINING PROTEIN 1"/>
    <property type="match status" value="1"/>
</dbReference>
<evidence type="ECO:0000313" key="6">
    <source>
        <dbReference type="EMBL" id="KXT06246.1"/>
    </source>
</evidence>
<dbReference type="GO" id="GO:0016567">
    <property type="term" value="P:protein ubiquitination"/>
    <property type="evidence" value="ECO:0007669"/>
    <property type="project" value="InterPro"/>
</dbReference>
<dbReference type="EMBL" id="LFZN01000007">
    <property type="protein sequence ID" value="KXT06246.1"/>
    <property type="molecule type" value="Genomic_DNA"/>
</dbReference>
<dbReference type="InterPro" id="IPR016135">
    <property type="entry name" value="UBQ-conjugating_enzyme/RWD"/>
</dbReference>
<dbReference type="CDD" id="cd16655">
    <property type="entry name" value="RING-Ubox_WDSUB1-like"/>
    <property type="match status" value="1"/>
</dbReference>
<evidence type="ECO:0000259" key="3">
    <source>
        <dbReference type="PROSITE" id="PS50127"/>
    </source>
</evidence>
<dbReference type="EC" id="5.2.1.8" evidence="1"/>
<dbReference type="SUPFAM" id="SSF57850">
    <property type="entry name" value="RING/U-box"/>
    <property type="match status" value="1"/>
</dbReference>
<dbReference type="Pfam" id="PF13519">
    <property type="entry name" value="VWA_2"/>
    <property type="match status" value="1"/>
</dbReference>
<dbReference type="InterPro" id="IPR003613">
    <property type="entry name" value="Ubox_domain"/>
</dbReference>
<reference evidence="6 7" key="1">
    <citation type="submission" date="2015-07" db="EMBL/GenBank/DDBJ databases">
        <title>Comparative genomics of the Sigatoka disease complex on banana suggests a link between parallel evolutionary changes in Pseudocercospora fijiensis and Pseudocercospora eumusae and increased virulence on the banana host.</title>
        <authorList>
            <person name="Chang T.-C."/>
            <person name="Salvucci A."/>
            <person name="Crous P.W."/>
            <person name="Stergiopoulos I."/>
        </authorList>
    </citation>
    <scope>NUCLEOTIDE SEQUENCE [LARGE SCALE GENOMIC DNA]</scope>
    <source>
        <strain evidence="6 7">CBS 114824</strain>
    </source>
</reference>
<protein>
    <recommendedName>
        <fullName evidence="1">peptidylprolyl isomerase</fullName>
        <ecNumber evidence="1">5.2.1.8</ecNumber>
    </recommendedName>
</protein>
<dbReference type="CDD" id="cd00198">
    <property type="entry name" value="vWFA"/>
    <property type="match status" value="1"/>
</dbReference>
<dbReference type="GO" id="GO:0003755">
    <property type="term" value="F:peptidyl-prolyl cis-trans isomerase activity"/>
    <property type="evidence" value="ECO:0007669"/>
    <property type="project" value="UniProtKB-KW"/>
</dbReference>
<proteinExistence type="predicted"/>
<feature type="domain" description="UBC core" evidence="3">
    <location>
        <begin position="1409"/>
        <end position="1556"/>
    </location>
</feature>
<dbReference type="InterPro" id="IPR036465">
    <property type="entry name" value="vWFA_dom_sf"/>
</dbReference>
<organism evidence="6 7">
    <name type="scientific">Pseudocercospora eumusae</name>
    <dbReference type="NCBI Taxonomy" id="321146"/>
    <lineage>
        <taxon>Eukaryota</taxon>
        <taxon>Fungi</taxon>
        <taxon>Dikarya</taxon>
        <taxon>Ascomycota</taxon>
        <taxon>Pezizomycotina</taxon>
        <taxon>Dothideomycetes</taxon>
        <taxon>Dothideomycetidae</taxon>
        <taxon>Mycosphaerellales</taxon>
        <taxon>Mycosphaerellaceae</taxon>
        <taxon>Pseudocercospora</taxon>
    </lineage>
</organism>
<dbReference type="Pfam" id="PF00179">
    <property type="entry name" value="UQ_con"/>
    <property type="match status" value="1"/>
</dbReference>
<name>A0A139HUX4_9PEZI</name>
<dbReference type="GO" id="GO:0004842">
    <property type="term" value="F:ubiquitin-protein transferase activity"/>
    <property type="evidence" value="ECO:0007669"/>
    <property type="project" value="InterPro"/>
</dbReference>
<dbReference type="Gene3D" id="3.40.50.410">
    <property type="entry name" value="von Willebrand factor, type A domain"/>
    <property type="match status" value="1"/>
</dbReference>
<keyword evidence="2" id="KW-0697">Rotamase</keyword>
<dbReference type="Gene3D" id="3.30.40.10">
    <property type="entry name" value="Zinc/RING finger domain, C3HC4 (zinc finger)"/>
    <property type="match status" value="1"/>
</dbReference>
<dbReference type="OrthoDB" id="10069349at2759"/>
<dbReference type="SMART" id="SM00212">
    <property type="entry name" value="UBCc"/>
    <property type="match status" value="1"/>
</dbReference>
<evidence type="ECO:0000256" key="1">
    <source>
        <dbReference type="ARBA" id="ARBA00013194"/>
    </source>
</evidence>
<keyword evidence="7" id="KW-1185">Reference proteome</keyword>
<evidence type="ECO:0000259" key="5">
    <source>
        <dbReference type="PROSITE" id="PS51698"/>
    </source>
</evidence>
<gene>
    <name evidence="6" type="ORF">AC578_9181</name>
</gene>
<comment type="caution">
    <text evidence="6">The sequence shown here is derived from an EMBL/GenBank/DDBJ whole genome shotgun (WGS) entry which is preliminary data.</text>
</comment>
<dbReference type="InterPro" id="IPR000608">
    <property type="entry name" value="UBC"/>
</dbReference>
<accession>A0A139HUX4</accession>
<evidence type="ECO:0000256" key="2">
    <source>
        <dbReference type="ARBA" id="ARBA00023110"/>
    </source>
</evidence>
<feature type="domain" description="U-box" evidence="5">
    <location>
        <begin position="850"/>
        <end position="923"/>
    </location>
</feature>
<sequence length="1570" mass="173376">MQRYTVKTSLAISPLAIPFEDGRLVSAFVQEIQKRVTKVDASITASTHAVSLHVDSDIGALLDGDDILSHLIVPKSDIIFAVFKAKQITSQLADRTLGNAEDRYLVRFITPASAKNKQSLNPIAVPKSATIKALHELAATHLNLPSVFHEQAINSECNCSFAKQLADGDSSPDHILASNPVVDRLPLITPSDVAVHEALSTKFGDTELKSKKVIKHGGVLSISDSKYTKTPVVAICSKHRHTPAHARTDEPDDSGVRFRLVDLHTCELPISSGSMDATLGEAHLDHILNDGVLDIYVVSRASTGTSVPATGRNAIFRARPHWDPNVQQTERGTAMFLSALRVFCHLVPSKDADRRMKDAVLHVFDLLTNFPPALRSLLVLIDGKTPTTAESSALAHGVYEAIHNIIMPTGIIGTDKARVFEGARLFFGFVLEKARSVKLPDTVKDGDLPYLSAFDTIEIKDFKTSEAIKHVMMTTSGMVEKGLYTAFDKEKSGVLHDSHLQPMLVPLEPIPLAARIALLSAGTEAELLTFDQKRLTGAYRYADGGELGAAVDVSELADFHHLAELAARNKLAVHRPSQLASSVAPCLTFDRNAHLAVYTGQAGCAEPGESDMIFRPMHGEETMNPPVVEQLIAPIIKQYEAEGTAVFDSFGGATVRRLQAPDELLMFCVDNSASMRQATDFAEVNESEPTFTSDEVTADSVVEGEFYNRSTFDEMKEYLNNYEGTSDMLAIVAEAPYFLRLHYSHQVLALLRTMLGNEIVAKHKEREERSQHRRGWYARQHNAELDTKLSALKAQWAGLKTHEEALTQFLIFRATTTPATATNWKWSPGDEVPANSPPNRIPTLPEDLTEVPDRLICPVSRDLMSEAVKASDGFTYSRQAIEQWFSIRKSSPMTGLPLSDTHLSPDDQVSQAAAAWVLGSDDKGSQASPPAKKTRWSVSKNPTELKVTFLSKNGPFTRTVTTETSVTELYKVAFRGLKARFTVFQLALDESNALRPSSETVSSHGIQDGQQIIIRLAEEMAGTDSASSASSGNATANDNVLIKVYEYQSFRFSFWVKRSTTTGTLASIAWKYYRHCFQETGTARFHEVNVWTDLYSSGDNLLNGACHEVTSSLHQFLNAAHCCGKLEEEPVHSERSFLPSSSRSTQAMVLKVDIEKRRTRSGHEVPKMSRLDVLKQLFEALVNRSIAYGYKTHVGLITFASNVEVQVPMTHVVEQFRSQSNAMRAQGDTALWDALAMAKDQLDEYAKKYPTARRRVIVISDGDDTKSVTNAAKDLAWSFMQDRTVVDSIALGSQTAQDLRGLSHLLGGYAFHPTSLANALAMCELEPFLSITERPDTPLPLGTSTSRPSVQSKFYQARSNARWTKFNENQFPARKEHPNMNNSFILLSAASARSISHAVPGSAGASRGLRINRLMNEVRSIVAHVSDRKYDVYVSEQDMTFMKVVIEGPEDSPYSGGTFLLYLHVGEQYPTFAPDVRFISRISHPNISLHGKVCHALLSRDWTSDTSLLTVLDTIYGLLLQAETSDPVNTTDALGYLHDQVEWAESVREHVRKHASKTREQWKQELLEVL</sequence>
<dbReference type="Proteomes" id="UP000070133">
    <property type="component" value="Unassembled WGS sequence"/>
</dbReference>
<keyword evidence="2" id="KW-0413">Isomerase</keyword>
<dbReference type="SUPFAM" id="SSF54495">
    <property type="entry name" value="UBC-like"/>
    <property type="match status" value="1"/>
</dbReference>